<dbReference type="RefSeq" id="WP_231332081.1">
    <property type="nucleotide sequence ID" value="NZ_CP059572.1"/>
</dbReference>
<keyword evidence="3" id="KW-0479">Metal-binding</keyword>
<organism evidence="5 6">
    <name type="scientific">Actinomadura graeca</name>
    <dbReference type="NCBI Taxonomy" id="2750812"/>
    <lineage>
        <taxon>Bacteria</taxon>
        <taxon>Bacillati</taxon>
        <taxon>Actinomycetota</taxon>
        <taxon>Actinomycetes</taxon>
        <taxon>Streptosporangiales</taxon>
        <taxon>Thermomonosporaceae</taxon>
        <taxon>Actinomadura</taxon>
    </lineage>
</organism>
<dbReference type="InterPro" id="IPR036412">
    <property type="entry name" value="HAD-like_sf"/>
</dbReference>
<evidence type="ECO:0000256" key="4">
    <source>
        <dbReference type="ARBA" id="ARBA00022842"/>
    </source>
</evidence>
<evidence type="ECO:0000256" key="3">
    <source>
        <dbReference type="ARBA" id="ARBA00022723"/>
    </source>
</evidence>
<dbReference type="PANTHER" id="PTHR46193">
    <property type="entry name" value="6-PHOSPHOGLUCONATE PHOSPHATASE"/>
    <property type="match status" value="1"/>
</dbReference>
<dbReference type="PANTHER" id="PTHR46193:SF10">
    <property type="entry name" value="6-PHOSPHOGLUCONATE PHOSPHATASE"/>
    <property type="match status" value="1"/>
</dbReference>
<dbReference type="NCBIfam" id="TIGR01509">
    <property type="entry name" value="HAD-SF-IA-v3"/>
    <property type="match status" value="1"/>
</dbReference>
<sequence>MMIKSSQTPDRLVIFDLDGVLVDAQGAESQALMRLGLGMGVELTDELADDLFSGKRLSTCIALLEELAGTSAPADAVDIVRSTCEQILRTTLRPIPGVEQVLACLSVHMCVASNSPRGIIHSRLEATGLAEYFGDCIYSAYDIGFWKPDPHLFLWAAETCGYPTDRCVVIEDSTVGVQASLSADIPVLRYSSPAQHAETDEVTSFCDMRHLPALLEAGPSHTLC</sequence>
<dbReference type="Gene3D" id="1.10.150.240">
    <property type="entry name" value="Putative phosphatase, domain 2"/>
    <property type="match status" value="1"/>
</dbReference>
<keyword evidence="5" id="KW-0378">Hydrolase</keyword>
<evidence type="ECO:0000256" key="1">
    <source>
        <dbReference type="ARBA" id="ARBA00001946"/>
    </source>
</evidence>
<evidence type="ECO:0000313" key="6">
    <source>
        <dbReference type="Proteomes" id="UP001049518"/>
    </source>
</evidence>
<name>A0ABX8R623_9ACTN</name>
<evidence type="ECO:0000256" key="2">
    <source>
        <dbReference type="ARBA" id="ARBA00006171"/>
    </source>
</evidence>
<dbReference type="InterPro" id="IPR006439">
    <property type="entry name" value="HAD-SF_hydro_IA"/>
</dbReference>
<evidence type="ECO:0000313" key="5">
    <source>
        <dbReference type="EMBL" id="QXJ25864.1"/>
    </source>
</evidence>
<dbReference type="SFLD" id="SFLDG01129">
    <property type="entry name" value="C1.5:_HAD__Beta-PGM__Phosphata"/>
    <property type="match status" value="1"/>
</dbReference>
<dbReference type="Pfam" id="PF00702">
    <property type="entry name" value="Hydrolase"/>
    <property type="match status" value="1"/>
</dbReference>
<accession>A0ABX8R623</accession>
<dbReference type="SFLD" id="SFLDS00003">
    <property type="entry name" value="Haloacid_Dehalogenase"/>
    <property type="match status" value="1"/>
</dbReference>
<keyword evidence="6" id="KW-1185">Reference proteome</keyword>
<keyword evidence="4" id="KW-0460">Magnesium</keyword>
<reference evidence="5" key="1">
    <citation type="submission" date="2020-07" db="EMBL/GenBank/DDBJ databases">
        <authorList>
            <person name="Tarantini F.S."/>
            <person name="Hong K.W."/>
            <person name="Chan K.G."/>
        </authorList>
    </citation>
    <scope>NUCLEOTIDE SEQUENCE</scope>
    <source>
        <strain evidence="5">32-07</strain>
    </source>
</reference>
<dbReference type="InterPro" id="IPR023198">
    <property type="entry name" value="PGP-like_dom2"/>
</dbReference>
<dbReference type="GO" id="GO:0016787">
    <property type="term" value="F:hydrolase activity"/>
    <property type="evidence" value="ECO:0007669"/>
    <property type="project" value="UniProtKB-KW"/>
</dbReference>
<comment type="similarity">
    <text evidence="2">Belongs to the HAD-like hydrolase superfamily. CbbY/CbbZ/Gph/YieH family.</text>
</comment>
<dbReference type="SUPFAM" id="SSF56784">
    <property type="entry name" value="HAD-like"/>
    <property type="match status" value="1"/>
</dbReference>
<dbReference type="InterPro" id="IPR051600">
    <property type="entry name" value="Beta-PGM-like"/>
</dbReference>
<dbReference type="InterPro" id="IPR023214">
    <property type="entry name" value="HAD_sf"/>
</dbReference>
<dbReference type="Gene3D" id="3.40.50.1000">
    <property type="entry name" value="HAD superfamily/HAD-like"/>
    <property type="match status" value="1"/>
</dbReference>
<proteinExistence type="inferred from homology"/>
<gene>
    <name evidence="5" type="ORF">AGRA3207_007428</name>
</gene>
<dbReference type="EMBL" id="CP059572">
    <property type="protein sequence ID" value="QXJ25864.1"/>
    <property type="molecule type" value="Genomic_DNA"/>
</dbReference>
<comment type="cofactor">
    <cofactor evidence="1">
        <name>Mg(2+)</name>
        <dbReference type="ChEBI" id="CHEBI:18420"/>
    </cofactor>
</comment>
<dbReference type="Proteomes" id="UP001049518">
    <property type="component" value="Chromosome"/>
</dbReference>
<protein>
    <submittedName>
        <fullName evidence="5">HAD-IA family hydrolase</fullName>
    </submittedName>
</protein>